<dbReference type="EMBL" id="AAACVH010000005">
    <property type="protein sequence ID" value="EAA8664533.1"/>
    <property type="molecule type" value="Genomic_DNA"/>
</dbReference>
<organism evidence="9">
    <name type="scientific">Salmonella enterica</name>
    <name type="common">Salmonella choleraesuis</name>
    <dbReference type="NCBI Taxonomy" id="28901"/>
    <lineage>
        <taxon>Bacteria</taxon>
        <taxon>Pseudomonadati</taxon>
        <taxon>Pseudomonadota</taxon>
        <taxon>Gammaproteobacteria</taxon>
        <taxon>Enterobacterales</taxon>
        <taxon>Enterobacteriaceae</taxon>
        <taxon>Salmonella</taxon>
    </lineage>
</organism>
<keyword evidence="9" id="KW-0540">Nuclease</keyword>
<feature type="domain" description="Type I restriction modification DNA specificity" evidence="5">
    <location>
        <begin position="163"/>
        <end position="271"/>
    </location>
</feature>
<evidence type="ECO:0000256" key="2">
    <source>
        <dbReference type="ARBA" id="ARBA00022747"/>
    </source>
</evidence>
<dbReference type="Proteomes" id="UP000839834">
    <property type="component" value="Unassembled WGS sequence"/>
</dbReference>
<dbReference type="Proteomes" id="UP000885283">
    <property type="component" value="Unassembled WGS sequence"/>
</dbReference>
<dbReference type="PANTHER" id="PTHR43140:SF1">
    <property type="entry name" value="TYPE I RESTRICTION ENZYME ECOKI SPECIFICITY SUBUNIT"/>
    <property type="match status" value="1"/>
</dbReference>
<evidence type="ECO:0000313" key="8">
    <source>
        <dbReference type="EMBL" id="MIV42280.1"/>
    </source>
</evidence>
<dbReference type="InterPro" id="IPR000055">
    <property type="entry name" value="Restrct_endonuc_typeI_TRD"/>
</dbReference>
<evidence type="ECO:0000313" key="6">
    <source>
        <dbReference type="EMBL" id="EAA8664533.1"/>
    </source>
</evidence>
<evidence type="ECO:0000313" key="7">
    <source>
        <dbReference type="EMBL" id="MIK91072.1"/>
    </source>
</evidence>
<dbReference type="Proteomes" id="UP000866740">
    <property type="component" value="Unassembled WGS sequence"/>
</dbReference>
<proteinExistence type="inferred from homology"/>
<evidence type="ECO:0000256" key="3">
    <source>
        <dbReference type="ARBA" id="ARBA00023125"/>
    </source>
</evidence>
<dbReference type="EMBL" id="RSMR01000003">
    <property type="protein sequence ID" value="MIK91072.1"/>
    <property type="molecule type" value="Genomic_DNA"/>
</dbReference>
<sequence length="581" mass="65498">MAVEKLIVDHIDTWTTALQTRSTAGRGSSGKIDLYGIKKLRELILELAVRGKLVPQDPNDEPASELLKRIAAEKAELVKQGKIKKQKPLPEISEEEKPFELPVGWEWARFETALDFSGGSQPPKSFFIEEPKEGYVQLIQIRDLGEYPQPVYVPINKVTKLCTSEDILIGRYGASVGKVFWGKNGAYNVALIKIDNSYNLYNNKFLFWLLKSPLGQSLFSGISRSAQDGFNKSDIAAKLLPVLSEKEQSKIVVRINDLMSLCDQLEQHSLTSLDVHQQLVETLLTTLTDSQNADELAENWARISEHFDTLFTTEASIDALKQTILQLAVMGKLVPQDPNDEPASELLKRIAQEKAQLMKDGKIKKQKPLPPISDEEKPFELPEGWEWCLFEDVVDIQSGITKGRNLANRKLITVPYLRVANVQRGYLDLSEVKEIDIPAEEKDKYHVIKGDLLITEGGDWDTVGRTTVWCHDWYIANQNHVFKGRIIGQDIDPYWLETYMNSPYSRDYFASASKQTTNLASINKTQLRGCPVAIPSSSEAEKIMLKLNNFNKLCEKLKLQIQSAQQTQLHLADALTDAAIN</sequence>
<feature type="coiled-coil region" evidence="4">
    <location>
        <begin position="540"/>
        <end position="567"/>
    </location>
</feature>
<keyword evidence="4" id="KW-0175">Coiled coil</keyword>
<keyword evidence="2" id="KW-0680">Restriction system</keyword>
<dbReference type="GO" id="GO:0003677">
    <property type="term" value="F:DNA binding"/>
    <property type="evidence" value="ECO:0007669"/>
    <property type="project" value="UniProtKB-KW"/>
</dbReference>
<dbReference type="GO" id="GO:0004519">
    <property type="term" value="F:endonuclease activity"/>
    <property type="evidence" value="ECO:0007669"/>
    <property type="project" value="UniProtKB-KW"/>
</dbReference>
<dbReference type="Proteomes" id="UP000839530">
    <property type="component" value="Unassembled WGS sequence"/>
</dbReference>
<reference evidence="9" key="1">
    <citation type="submission" date="2016-09" db="EMBL/GenBank/DDBJ databases">
        <title>Whole genome sequencing of Salmonella enterica.</title>
        <authorList>
            <person name="Bell R."/>
        </authorList>
    </citation>
    <scope>NUCLEOTIDE SEQUENCE [LARGE SCALE GENOMIC DNA]</scope>
    <source>
        <strain evidence="9">CFSAN044929</strain>
    </source>
</reference>
<dbReference type="EMBL" id="MLTE01000002">
    <property type="protein sequence ID" value="OHJ55645.1"/>
    <property type="molecule type" value="Genomic_DNA"/>
</dbReference>
<dbReference type="RefSeq" id="WP_070801402.1">
    <property type="nucleotide sequence ID" value="NZ_MLTE01000002.1"/>
</dbReference>
<comment type="similarity">
    <text evidence="1">Belongs to the type-I restriction system S methylase family.</text>
</comment>
<evidence type="ECO:0000256" key="4">
    <source>
        <dbReference type="SAM" id="Coils"/>
    </source>
</evidence>
<keyword evidence="9" id="KW-0255">Endonuclease</keyword>
<dbReference type="Pfam" id="PF01420">
    <property type="entry name" value="Methylase_S"/>
    <property type="match status" value="2"/>
</dbReference>
<keyword evidence="3" id="KW-0238">DNA-binding</keyword>
<dbReference type="InterPro" id="IPR044946">
    <property type="entry name" value="Restrct_endonuc_typeI_TRD_sf"/>
</dbReference>
<dbReference type="EMBL" id="RSUV01000001">
    <property type="protein sequence ID" value="MIV42280.1"/>
    <property type="molecule type" value="Genomic_DNA"/>
</dbReference>
<dbReference type="SUPFAM" id="SSF116734">
    <property type="entry name" value="DNA methylase specificity domain"/>
    <property type="match status" value="2"/>
</dbReference>
<dbReference type="InterPro" id="IPR051212">
    <property type="entry name" value="Type-I_RE_S_subunit"/>
</dbReference>
<evidence type="ECO:0000313" key="9">
    <source>
        <dbReference type="EMBL" id="OHJ55645.1"/>
    </source>
</evidence>
<dbReference type="Gene3D" id="3.90.220.20">
    <property type="entry name" value="DNA methylase specificity domains"/>
    <property type="match status" value="2"/>
</dbReference>
<dbReference type="PANTHER" id="PTHR43140">
    <property type="entry name" value="TYPE-1 RESTRICTION ENZYME ECOKI SPECIFICITY PROTEIN"/>
    <property type="match status" value="1"/>
</dbReference>
<keyword evidence="9" id="KW-0378">Hydrolase</keyword>
<reference evidence="6" key="2">
    <citation type="submission" date="2018-08" db="EMBL/GenBank/DDBJ databases">
        <authorList>
            <consortium name="GenomeTrakr network: Whole genome sequencing for foodborne pathogen traceback"/>
        </authorList>
    </citation>
    <scope>NUCLEOTIDE SEQUENCE [LARGE SCALE GENOMIC DNA]</scope>
    <source>
        <strain evidence="8">CFSAN048114</strain>
        <strain evidence="7">FLUFL-1338</strain>
        <strain evidence="6">FLUFL-367</strain>
    </source>
</reference>
<dbReference type="AlphaFoldDB" id="A0A3F3J9L2"/>
<feature type="domain" description="Type I restriction modification DNA specificity" evidence="5">
    <location>
        <begin position="382"/>
        <end position="559"/>
    </location>
</feature>
<comment type="caution">
    <text evidence="9">The sequence shown here is derived from an EMBL/GenBank/DDBJ whole genome shotgun (WGS) entry which is preliminary data.</text>
</comment>
<accession>A0A3F3J9L2</accession>
<gene>
    <name evidence="8" type="ORF">A7E06_01380</name>
    <name evidence="9" type="ORF">A7S51_04230</name>
    <name evidence="7" type="ORF">KO51_05590</name>
    <name evidence="6" type="ORF">NL99_05535</name>
</gene>
<dbReference type="CDD" id="cd17253">
    <property type="entry name" value="RMtype1_S_Eco933I-TRD2-CR2_like"/>
    <property type="match status" value="1"/>
</dbReference>
<evidence type="ECO:0000256" key="1">
    <source>
        <dbReference type="ARBA" id="ARBA00010923"/>
    </source>
</evidence>
<name>A0A3F3J9L2_SALER</name>
<dbReference type="GO" id="GO:0009307">
    <property type="term" value="P:DNA restriction-modification system"/>
    <property type="evidence" value="ECO:0007669"/>
    <property type="project" value="UniProtKB-KW"/>
</dbReference>
<protein>
    <submittedName>
        <fullName evidence="9">Restriction endonuclease subunit S</fullName>
    </submittedName>
</protein>
<evidence type="ECO:0000259" key="5">
    <source>
        <dbReference type="Pfam" id="PF01420"/>
    </source>
</evidence>